<reference evidence="2 3" key="1">
    <citation type="submission" date="2015-01" db="EMBL/GenBank/DDBJ databases">
        <title>Evolution of Trichinella species and genotypes.</title>
        <authorList>
            <person name="Korhonen P.K."/>
            <person name="Edoardo P."/>
            <person name="Giuseppe L.R."/>
            <person name="Gasser R.B."/>
        </authorList>
    </citation>
    <scope>NUCLEOTIDE SEQUENCE [LARGE SCALE GENOMIC DNA]</scope>
    <source>
        <strain evidence="2">ISS120</strain>
    </source>
</reference>
<gene>
    <name evidence="2" type="ORF">T03_9223</name>
</gene>
<evidence type="ECO:0000313" key="3">
    <source>
        <dbReference type="Proteomes" id="UP000054653"/>
    </source>
</evidence>
<name>A0A0V1CQX5_TRIBR</name>
<organism evidence="2 3">
    <name type="scientific">Trichinella britovi</name>
    <name type="common">Parasitic roundworm</name>
    <dbReference type="NCBI Taxonomy" id="45882"/>
    <lineage>
        <taxon>Eukaryota</taxon>
        <taxon>Metazoa</taxon>
        <taxon>Ecdysozoa</taxon>
        <taxon>Nematoda</taxon>
        <taxon>Enoplea</taxon>
        <taxon>Dorylaimia</taxon>
        <taxon>Trichinellida</taxon>
        <taxon>Trichinellidae</taxon>
        <taxon>Trichinella</taxon>
    </lineage>
</organism>
<feature type="region of interest" description="Disordered" evidence="1">
    <location>
        <begin position="30"/>
        <end position="59"/>
    </location>
</feature>
<sequence length="59" mass="6825">MKPNIPRSCYSSQANYPFLHIRRLDRTLVSDERYQHSPKCNNKKKDAADGDSQTANMLL</sequence>
<accession>A0A0V1CQX5</accession>
<keyword evidence="3" id="KW-1185">Reference proteome</keyword>
<dbReference type="AlphaFoldDB" id="A0A0V1CQX5"/>
<evidence type="ECO:0000256" key="1">
    <source>
        <dbReference type="SAM" id="MobiDB-lite"/>
    </source>
</evidence>
<proteinExistence type="predicted"/>
<protein>
    <submittedName>
        <fullName evidence="2">Uncharacterized protein</fullName>
    </submittedName>
</protein>
<comment type="caution">
    <text evidence="2">The sequence shown here is derived from an EMBL/GenBank/DDBJ whole genome shotgun (WGS) entry which is preliminary data.</text>
</comment>
<dbReference type="Proteomes" id="UP000054653">
    <property type="component" value="Unassembled WGS sequence"/>
</dbReference>
<evidence type="ECO:0000313" key="2">
    <source>
        <dbReference type="EMBL" id="KRY51123.1"/>
    </source>
</evidence>
<dbReference type="EMBL" id="JYDI01000133">
    <property type="protein sequence ID" value="KRY51123.1"/>
    <property type="molecule type" value="Genomic_DNA"/>
</dbReference>